<accession>A0ABR8EI39</accession>
<dbReference type="Gene3D" id="3.40.50.150">
    <property type="entry name" value="Vaccinia Virus protein VP39"/>
    <property type="match status" value="1"/>
</dbReference>
<dbReference type="Pfam" id="PF13847">
    <property type="entry name" value="Methyltransf_31"/>
    <property type="match status" value="1"/>
</dbReference>
<dbReference type="Proteomes" id="UP000641954">
    <property type="component" value="Unassembled WGS sequence"/>
</dbReference>
<dbReference type="InterPro" id="IPR025714">
    <property type="entry name" value="Methyltranfer_dom"/>
</dbReference>
<protein>
    <submittedName>
        <fullName evidence="2">Methyltransferase domain-containing protein</fullName>
    </submittedName>
</protein>
<dbReference type="InterPro" id="IPR029063">
    <property type="entry name" value="SAM-dependent_MTases_sf"/>
</dbReference>
<dbReference type="RefSeq" id="WP_190879889.1">
    <property type="nucleotide sequence ID" value="NZ_JACJSK010000040.1"/>
</dbReference>
<gene>
    <name evidence="2" type="ORF">H6G72_22350</name>
</gene>
<dbReference type="InterPro" id="IPR050447">
    <property type="entry name" value="Erg6_SMT_methyltransf"/>
</dbReference>
<dbReference type="PANTHER" id="PTHR44068:SF11">
    <property type="entry name" value="GERANYL DIPHOSPHATE 2-C-METHYLTRANSFERASE"/>
    <property type="match status" value="1"/>
</dbReference>
<organism evidence="2 3">
    <name type="scientific">Planktothricoides raciborskii FACHB-1370</name>
    <dbReference type="NCBI Taxonomy" id="2949576"/>
    <lineage>
        <taxon>Bacteria</taxon>
        <taxon>Bacillati</taxon>
        <taxon>Cyanobacteriota</taxon>
        <taxon>Cyanophyceae</taxon>
        <taxon>Oscillatoriophycideae</taxon>
        <taxon>Oscillatoriales</taxon>
        <taxon>Oscillatoriaceae</taxon>
        <taxon>Planktothricoides</taxon>
    </lineage>
</organism>
<dbReference type="CDD" id="cd02440">
    <property type="entry name" value="AdoMet_MTases"/>
    <property type="match status" value="1"/>
</dbReference>
<proteinExistence type="predicted"/>
<keyword evidence="3" id="KW-1185">Reference proteome</keyword>
<evidence type="ECO:0000259" key="1">
    <source>
        <dbReference type="Pfam" id="PF13847"/>
    </source>
</evidence>
<dbReference type="SUPFAM" id="SSF53335">
    <property type="entry name" value="S-adenosyl-L-methionine-dependent methyltransferases"/>
    <property type="match status" value="1"/>
</dbReference>
<feature type="domain" description="Methyltransferase" evidence="1">
    <location>
        <begin position="61"/>
        <end position="183"/>
    </location>
</feature>
<dbReference type="EMBL" id="JACJSK010000040">
    <property type="protein sequence ID" value="MBD2546529.1"/>
    <property type="molecule type" value="Genomic_DNA"/>
</dbReference>
<dbReference type="PANTHER" id="PTHR44068">
    <property type="entry name" value="ZGC:194242"/>
    <property type="match status" value="1"/>
</dbReference>
<sequence>MGFFDNLLIEFEKNPEIKTAFGEHIHWGYWENPEQADGSLFDFAKAAEQLSRQVLALADLKPHTSVLDAGCGWGGTIALANQLYRDLILTGINIDAEQIQQARQNHQAINGNELNFWVGDACALPERLTALDVAWALECIFAFPSREIFFQQLHSKLKERGKLIVVDFLIADKISELWAFWEPKLMTHLILNAYGEKASNRVQFISFKDYQHLAQKTGYQLIQRQDITRNVQPTYPAIAPKIIRSWGDWIAVRGLEIFSQRHWITYEILVFEKVE</sequence>
<dbReference type="GO" id="GO:0008168">
    <property type="term" value="F:methyltransferase activity"/>
    <property type="evidence" value="ECO:0007669"/>
    <property type="project" value="UniProtKB-KW"/>
</dbReference>
<reference evidence="2 3" key="1">
    <citation type="journal article" date="2020" name="ISME J.">
        <title>Comparative genomics reveals insights into cyanobacterial evolution and habitat adaptation.</title>
        <authorList>
            <person name="Chen M.Y."/>
            <person name="Teng W.K."/>
            <person name="Zhao L."/>
            <person name="Hu C.X."/>
            <person name="Zhou Y.K."/>
            <person name="Han B.P."/>
            <person name="Song L.R."/>
            <person name="Shu W.S."/>
        </authorList>
    </citation>
    <scope>NUCLEOTIDE SEQUENCE [LARGE SCALE GENOMIC DNA]</scope>
    <source>
        <strain evidence="2 3">FACHB-1370</strain>
    </source>
</reference>
<evidence type="ECO:0000313" key="3">
    <source>
        <dbReference type="Proteomes" id="UP000641954"/>
    </source>
</evidence>
<name>A0ABR8EI39_9CYAN</name>
<keyword evidence="2" id="KW-0489">Methyltransferase</keyword>
<evidence type="ECO:0000313" key="2">
    <source>
        <dbReference type="EMBL" id="MBD2546529.1"/>
    </source>
</evidence>
<comment type="caution">
    <text evidence="2">The sequence shown here is derived from an EMBL/GenBank/DDBJ whole genome shotgun (WGS) entry which is preliminary data.</text>
</comment>
<dbReference type="GO" id="GO:0032259">
    <property type="term" value="P:methylation"/>
    <property type="evidence" value="ECO:0007669"/>
    <property type="project" value="UniProtKB-KW"/>
</dbReference>
<keyword evidence="2" id="KW-0808">Transferase</keyword>